<proteinExistence type="predicted"/>
<sequence>MAITVDSSQWTGQANDKHLAVPVVWGEFADEATRDAAIARLRNAGTQDEVGGTEEAQPEAPAVNDHLDPPDEHPGESNRRNQRQLGVGTAMAATSMAAAGLVIASGGALLPAVAAAAAAGAGTGAVGEAVASAMTLAEPDAHAPPPDATGPVIGLRAPDDTARHQAEAALRAAGARRVFVQEAG</sequence>
<dbReference type="STRING" id="1123062.SAMN02745775_101555"/>
<dbReference type="OrthoDB" id="7271940at2"/>
<gene>
    <name evidence="2" type="ORF">SAMN02745775_101555</name>
</gene>
<evidence type="ECO:0000256" key="1">
    <source>
        <dbReference type="SAM" id="MobiDB-lite"/>
    </source>
</evidence>
<feature type="region of interest" description="Disordered" evidence="1">
    <location>
        <begin position="39"/>
        <end position="85"/>
    </location>
</feature>
<keyword evidence="3" id="KW-1185">Reference proteome</keyword>
<dbReference type="RefSeq" id="WP_092955139.1">
    <property type="nucleotide sequence ID" value="NZ_FOSQ01000001.1"/>
</dbReference>
<organism evidence="2 3">
    <name type="scientific">Falsiroseomonas stagni DSM 19981</name>
    <dbReference type="NCBI Taxonomy" id="1123062"/>
    <lineage>
        <taxon>Bacteria</taxon>
        <taxon>Pseudomonadati</taxon>
        <taxon>Pseudomonadota</taxon>
        <taxon>Alphaproteobacteria</taxon>
        <taxon>Acetobacterales</taxon>
        <taxon>Roseomonadaceae</taxon>
        <taxon>Falsiroseomonas</taxon>
    </lineage>
</organism>
<accession>A0A1I3XR24</accession>
<evidence type="ECO:0000313" key="3">
    <source>
        <dbReference type="Proteomes" id="UP000199473"/>
    </source>
</evidence>
<evidence type="ECO:0000313" key="2">
    <source>
        <dbReference type="EMBL" id="SFK21779.1"/>
    </source>
</evidence>
<dbReference type="Proteomes" id="UP000199473">
    <property type="component" value="Unassembled WGS sequence"/>
</dbReference>
<dbReference type="EMBL" id="FOSQ01000001">
    <property type="protein sequence ID" value="SFK21779.1"/>
    <property type="molecule type" value="Genomic_DNA"/>
</dbReference>
<protein>
    <submittedName>
        <fullName evidence="2">Uncharacterized protein</fullName>
    </submittedName>
</protein>
<feature type="compositionally biased region" description="Basic and acidic residues" evidence="1">
    <location>
        <begin position="65"/>
        <end position="79"/>
    </location>
</feature>
<name>A0A1I3XR24_9PROT</name>
<reference evidence="2 3" key="1">
    <citation type="submission" date="2016-10" db="EMBL/GenBank/DDBJ databases">
        <authorList>
            <person name="de Groot N.N."/>
        </authorList>
    </citation>
    <scope>NUCLEOTIDE SEQUENCE [LARGE SCALE GENOMIC DNA]</scope>
    <source>
        <strain evidence="2 3">DSM 19981</strain>
    </source>
</reference>
<dbReference type="AlphaFoldDB" id="A0A1I3XR24"/>